<sequence>MDQQDPTAGFGGVYGDFTAKRLSDIKKTIKHHLMFVEYAIRKERDGYFVRHNLYCPQNYENNKLLPDGELQLVNGEIISVEVDTGSMRLSQLVGKFENYKNFFDHCLNKNQPIPWIAITFVTSQDDVPLEKNANLKRIFSAASIGLVHYCWEVDILVGEYRLMQLLQNNQELLLNNNIPIPSRATSMEIDKVETYKESNEAIQQPVVEKTETSWEEKRQKYVQAEEERIRKELYKEAHKKWYELPEKNRTIVIGAHFGFIGGERVENTEKKKRLINEYFDSNIDARIKKIKVPLLFFDD</sequence>
<dbReference type="Proteomes" id="UP000790580">
    <property type="component" value="Unassembled WGS sequence"/>
</dbReference>
<protein>
    <submittedName>
        <fullName evidence="1">Replication-relaxation family protein</fullName>
    </submittedName>
</protein>
<gene>
    <name evidence="1" type="ORF">KS407_07765</name>
</gene>
<name>A0ABS6JRZ8_9BACI</name>
<dbReference type="RefSeq" id="WP_140354962.1">
    <property type="nucleotide sequence ID" value="NZ_JAHQCR010000034.1"/>
</dbReference>
<evidence type="ECO:0000313" key="2">
    <source>
        <dbReference type="Proteomes" id="UP000790580"/>
    </source>
</evidence>
<comment type="caution">
    <text evidence="1">The sequence shown here is derived from an EMBL/GenBank/DDBJ whole genome shotgun (WGS) entry which is preliminary data.</text>
</comment>
<proteinExistence type="predicted"/>
<organism evidence="1 2">
    <name type="scientific">Evansella alkalicola</name>
    <dbReference type="NCBI Taxonomy" id="745819"/>
    <lineage>
        <taxon>Bacteria</taxon>
        <taxon>Bacillati</taxon>
        <taxon>Bacillota</taxon>
        <taxon>Bacilli</taxon>
        <taxon>Bacillales</taxon>
        <taxon>Bacillaceae</taxon>
        <taxon>Evansella</taxon>
    </lineage>
</organism>
<evidence type="ECO:0000313" key="1">
    <source>
        <dbReference type="EMBL" id="MBU9721343.1"/>
    </source>
</evidence>
<accession>A0ABS6JRZ8</accession>
<reference evidence="1 2" key="1">
    <citation type="submission" date="2021-06" db="EMBL/GenBank/DDBJ databases">
        <title>Bacillus sp. RD4P76, an endophyte from a halophyte.</title>
        <authorList>
            <person name="Sun J.-Q."/>
        </authorList>
    </citation>
    <scope>NUCLEOTIDE SEQUENCE [LARGE SCALE GENOMIC DNA]</scope>
    <source>
        <strain evidence="1 2">JCM 17098</strain>
    </source>
</reference>
<keyword evidence="2" id="KW-1185">Reference proteome</keyword>
<dbReference type="EMBL" id="JAHQCR010000034">
    <property type="protein sequence ID" value="MBU9721343.1"/>
    <property type="molecule type" value="Genomic_DNA"/>
</dbReference>